<gene>
    <name evidence="4" type="ORF">NMOB1V02_LOCUS4838</name>
</gene>
<protein>
    <recommendedName>
        <fullName evidence="3">RRM domain-containing protein</fullName>
    </recommendedName>
</protein>
<sequence>MSRRDSEVSCKVYVGNLTRNASEFEIEEAFAKYGPLKNVWVARNPPGFAFVEFNDPRDAEDACRGLDDTHAQLASANGSVLQVPSVSKKLYACAERGYAWRCPPGRHGGAADASAAVAVEGTVIVTAAAVVVVAADAEAPCTDATNVPGLVRQGEPRDQCRGRDLLPREGMTRDDLVRRMKGAELMIDATKEESRMRMQEDLIDFFA</sequence>
<feature type="domain" description="RRM" evidence="3">
    <location>
        <begin position="10"/>
        <end position="88"/>
    </location>
</feature>
<dbReference type="InterPro" id="IPR012677">
    <property type="entry name" value="Nucleotide-bd_a/b_plait_sf"/>
</dbReference>
<dbReference type="PANTHER" id="PTHR23147">
    <property type="entry name" value="SERINE/ARGININE RICH SPLICING FACTOR"/>
    <property type="match status" value="1"/>
</dbReference>
<dbReference type="InterPro" id="IPR050907">
    <property type="entry name" value="SRSF"/>
</dbReference>
<evidence type="ECO:0000256" key="1">
    <source>
        <dbReference type="ARBA" id="ARBA00022884"/>
    </source>
</evidence>
<evidence type="ECO:0000256" key="2">
    <source>
        <dbReference type="PROSITE-ProRule" id="PRU00176"/>
    </source>
</evidence>
<dbReference type="Proteomes" id="UP000678499">
    <property type="component" value="Unassembled WGS sequence"/>
</dbReference>
<evidence type="ECO:0000259" key="3">
    <source>
        <dbReference type="PROSITE" id="PS50102"/>
    </source>
</evidence>
<dbReference type="OrthoDB" id="5970at2759"/>
<dbReference type="SMART" id="SM00360">
    <property type="entry name" value="RRM"/>
    <property type="match status" value="1"/>
</dbReference>
<dbReference type="EMBL" id="OA882832">
    <property type="protein sequence ID" value="CAD7277096.1"/>
    <property type="molecule type" value="Genomic_DNA"/>
</dbReference>
<name>A0A7R9BL68_9CRUS</name>
<dbReference type="InterPro" id="IPR035979">
    <property type="entry name" value="RBD_domain_sf"/>
</dbReference>
<proteinExistence type="predicted"/>
<dbReference type="AlphaFoldDB" id="A0A7R9BL68"/>
<dbReference type="Pfam" id="PF00076">
    <property type="entry name" value="RRM_1"/>
    <property type="match status" value="1"/>
</dbReference>
<dbReference type="PROSITE" id="PS50102">
    <property type="entry name" value="RRM"/>
    <property type="match status" value="1"/>
</dbReference>
<dbReference type="CDD" id="cd12373">
    <property type="entry name" value="RRM_SRSF3_like"/>
    <property type="match status" value="1"/>
</dbReference>
<dbReference type="InterPro" id="IPR000504">
    <property type="entry name" value="RRM_dom"/>
</dbReference>
<reference evidence="4" key="1">
    <citation type="submission" date="2020-11" db="EMBL/GenBank/DDBJ databases">
        <authorList>
            <person name="Tran Van P."/>
        </authorList>
    </citation>
    <scope>NUCLEOTIDE SEQUENCE</scope>
</reference>
<evidence type="ECO:0000313" key="4">
    <source>
        <dbReference type="EMBL" id="CAD7277096.1"/>
    </source>
</evidence>
<keyword evidence="1 2" id="KW-0694">RNA-binding</keyword>
<dbReference type="GO" id="GO:0003723">
    <property type="term" value="F:RNA binding"/>
    <property type="evidence" value="ECO:0007669"/>
    <property type="project" value="UniProtKB-UniRule"/>
</dbReference>
<organism evidence="4">
    <name type="scientific">Notodromas monacha</name>
    <dbReference type="NCBI Taxonomy" id="399045"/>
    <lineage>
        <taxon>Eukaryota</taxon>
        <taxon>Metazoa</taxon>
        <taxon>Ecdysozoa</taxon>
        <taxon>Arthropoda</taxon>
        <taxon>Crustacea</taxon>
        <taxon>Oligostraca</taxon>
        <taxon>Ostracoda</taxon>
        <taxon>Podocopa</taxon>
        <taxon>Podocopida</taxon>
        <taxon>Cypridocopina</taxon>
        <taxon>Cypridoidea</taxon>
        <taxon>Cyprididae</taxon>
        <taxon>Notodromas</taxon>
    </lineage>
</organism>
<dbReference type="SUPFAM" id="SSF54928">
    <property type="entry name" value="RNA-binding domain, RBD"/>
    <property type="match status" value="1"/>
</dbReference>
<dbReference type="Gene3D" id="3.30.70.330">
    <property type="match status" value="1"/>
</dbReference>
<accession>A0A7R9BL68</accession>
<dbReference type="EMBL" id="CAJPEX010000795">
    <property type="protein sequence ID" value="CAG0917248.1"/>
    <property type="molecule type" value="Genomic_DNA"/>
</dbReference>
<evidence type="ECO:0000313" key="5">
    <source>
        <dbReference type="Proteomes" id="UP000678499"/>
    </source>
</evidence>
<keyword evidence="5" id="KW-1185">Reference proteome</keyword>